<dbReference type="EMBL" id="NWQG01000030">
    <property type="protein sequence ID" value="PDQ22003.1"/>
    <property type="molecule type" value="Genomic_DNA"/>
</dbReference>
<evidence type="ECO:0000313" key="5">
    <source>
        <dbReference type="Proteomes" id="UP000219182"/>
    </source>
</evidence>
<feature type="active site" evidence="1">
    <location>
        <position position="209"/>
    </location>
</feature>
<feature type="binding site" evidence="2">
    <location>
        <begin position="213"/>
        <end position="220"/>
    </location>
    <ligand>
        <name>ATP</name>
        <dbReference type="ChEBI" id="CHEBI:30616"/>
    </ligand>
</feature>
<keyword evidence="5" id="KW-1185">Reference proteome</keyword>
<dbReference type="Gene3D" id="1.10.3290.10">
    <property type="entry name" value="Fido-like domain"/>
    <property type="match status" value="1"/>
</dbReference>
<evidence type="ECO:0000256" key="1">
    <source>
        <dbReference type="PIRSR" id="PIRSR640198-1"/>
    </source>
</evidence>
<evidence type="ECO:0000256" key="2">
    <source>
        <dbReference type="PIRSR" id="PIRSR640198-2"/>
    </source>
</evidence>
<gene>
    <name evidence="4" type="ORF">CN311_06170</name>
</gene>
<dbReference type="AlphaFoldDB" id="A0A2A6FJT7"/>
<dbReference type="InterPro" id="IPR003812">
    <property type="entry name" value="Fido"/>
</dbReference>
<dbReference type="PANTHER" id="PTHR13504:SF38">
    <property type="entry name" value="FIDO DOMAIN-CONTAINING PROTEIN"/>
    <property type="match status" value="1"/>
</dbReference>
<evidence type="ECO:0000313" key="4">
    <source>
        <dbReference type="EMBL" id="PDQ22003.1"/>
    </source>
</evidence>
<accession>A0A2A6FJT7</accession>
<sequence>MEETVQRIEPARLEDVAEPISDALAELSASSAVLGAKLHPRTAANLAGLVRIMNTYYSNLIEGHNTRPRDIERALAGEFDKDQERRNLQVEAAAHVRLQGEIDRLAAEGQLPEPASLDFLRWLHAEFYRDADEAMLRIRGADREFLMVPGRWRSQPEHDVTVGRHQPPSSDRVETFMEHFASRYRFQRTGKAARILAIPAAHHRFNYIHPFPDGNGRVSRLMSHAMAHEAGIAAHGLWSISRGLARGLESRGDYKRMMDHADMPRQGDRDGRGNLSMRALADFTLWFLRVCIDQVSFMSSLFDLNQLARRLQRFVQRYDLKPEAFRLLEEALLRGEFDRGEASRIAGLPERTARRVFTEVLELGLLASDTPKGPVSLRFPVDTLDELFPKLFPET</sequence>
<evidence type="ECO:0000259" key="3">
    <source>
        <dbReference type="PROSITE" id="PS51459"/>
    </source>
</evidence>
<dbReference type="RefSeq" id="WP_097572458.1">
    <property type="nucleotide sequence ID" value="NZ_NWQG01000030.1"/>
</dbReference>
<keyword evidence="2" id="KW-0067">ATP-binding</keyword>
<dbReference type="PANTHER" id="PTHR13504">
    <property type="entry name" value="FIDO DOMAIN-CONTAINING PROTEIN DDB_G0283145"/>
    <property type="match status" value="1"/>
</dbReference>
<protein>
    <submittedName>
        <fullName evidence="4">Filamentation induced by cAMP protein fic</fullName>
    </submittedName>
</protein>
<name>A0A2A6FJT7_9HYPH</name>
<dbReference type="PROSITE" id="PS51459">
    <property type="entry name" value="FIDO"/>
    <property type="match status" value="1"/>
</dbReference>
<organism evidence="4 5">
    <name type="scientific">Mesorhizobium sanjuanii</name>
    <dbReference type="NCBI Taxonomy" id="2037900"/>
    <lineage>
        <taxon>Bacteria</taxon>
        <taxon>Pseudomonadati</taxon>
        <taxon>Pseudomonadota</taxon>
        <taxon>Alphaproteobacteria</taxon>
        <taxon>Hyphomicrobiales</taxon>
        <taxon>Phyllobacteriaceae</taxon>
        <taxon>Mesorhizobium</taxon>
    </lineage>
</organism>
<dbReference type="Pfam" id="PF02661">
    <property type="entry name" value="Fic"/>
    <property type="match status" value="1"/>
</dbReference>
<feature type="binding site" evidence="2">
    <location>
        <begin position="162"/>
        <end position="165"/>
    </location>
    <ligand>
        <name>ATP</name>
        <dbReference type="ChEBI" id="CHEBI:30616"/>
    </ligand>
</feature>
<dbReference type="SUPFAM" id="SSF140931">
    <property type="entry name" value="Fic-like"/>
    <property type="match status" value="1"/>
</dbReference>
<keyword evidence="2" id="KW-0547">Nucleotide-binding</keyword>
<dbReference type="Proteomes" id="UP000219182">
    <property type="component" value="Unassembled WGS sequence"/>
</dbReference>
<feature type="domain" description="Fido" evidence="3">
    <location>
        <begin position="115"/>
        <end position="289"/>
    </location>
</feature>
<reference evidence="4 5" key="1">
    <citation type="submission" date="2017-09" db="EMBL/GenBank/DDBJ databases">
        <title>Mesorhizobum sanjuanii sp. nov. isolated from nodules of Lotus tenuis in saline-alkaline lowlands of Flooding Pampa.</title>
        <authorList>
            <person name="Sannazzaro A.I."/>
            <person name="Torres Tejerizo G.A."/>
            <person name="Fontana F."/>
            <person name="Cumpa Velazquez L.M."/>
            <person name="Hansen L."/>
            <person name="Pistorio M."/>
            <person name="Estrella M.J."/>
        </authorList>
    </citation>
    <scope>NUCLEOTIDE SEQUENCE [LARGE SCALE GENOMIC DNA]</scope>
    <source>
        <strain evidence="4 5">BSA136</strain>
    </source>
</reference>
<proteinExistence type="predicted"/>
<comment type="caution">
    <text evidence="4">The sequence shown here is derived from an EMBL/GenBank/DDBJ whole genome shotgun (WGS) entry which is preliminary data.</text>
</comment>
<dbReference type="InterPro" id="IPR036597">
    <property type="entry name" value="Fido-like_dom_sf"/>
</dbReference>
<dbReference type="GO" id="GO:0005524">
    <property type="term" value="F:ATP binding"/>
    <property type="evidence" value="ECO:0007669"/>
    <property type="project" value="UniProtKB-KW"/>
</dbReference>
<dbReference type="InterPro" id="IPR040198">
    <property type="entry name" value="Fido_containing"/>
</dbReference>